<comment type="caution">
    <text evidence="1">The sequence shown here is derived from an EMBL/GenBank/DDBJ whole genome shotgun (WGS) entry which is preliminary data.</text>
</comment>
<dbReference type="AlphaFoldDB" id="A0A1C7NNI4"/>
<evidence type="ECO:0000313" key="1">
    <source>
        <dbReference type="EMBL" id="OBZ90647.1"/>
    </source>
</evidence>
<sequence length="380" mass="44450">MTSNEKTLLSDSLLVENLRELYLESIKGPIYEIDKGIKPEEKINFPLYVLSDADKNEPTKIASWLGYLIQYMYNDNRDYDLSEVGTLVLSILELLVPKCGVQLVNRLENYVVELVVLTDAHWNFINNNVPFQPNSDDLTKYQEMEDHSSDKKRTYDIAIYRLFRHLKSMVHFELNTAYTVRDYTIAFSSLILALGKEPTSHNVASFGDPRVNFKLQPTLTALRKVHFFFTAYSNLRIELSQELISWCSHPAPSEAIEIVGPKIKIWDGIGLTHVTIISDMLRDCRPYFDRYPHFKCEIGYFDYGLEELNKKIEIYDKYYKVIFGDRAREILSKKVPELLKLAKVYASRKNPRFKRYAPQLGYSVFEQSFRQYLRNKSQHE</sequence>
<reference evidence="1 2" key="1">
    <citation type="submission" date="2016-03" db="EMBL/GenBank/DDBJ databases">
        <title>Choanephora cucurbitarum.</title>
        <authorList>
            <person name="Min B."/>
            <person name="Park H."/>
            <person name="Park J.-H."/>
            <person name="Shin H.-D."/>
            <person name="Choi I.-G."/>
        </authorList>
    </citation>
    <scope>NUCLEOTIDE SEQUENCE [LARGE SCALE GENOMIC DNA]</scope>
    <source>
        <strain evidence="1 2">KUS-F28377</strain>
    </source>
</reference>
<keyword evidence="2" id="KW-1185">Reference proteome</keyword>
<dbReference type="Proteomes" id="UP000093000">
    <property type="component" value="Unassembled WGS sequence"/>
</dbReference>
<protein>
    <submittedName>
        <fullName evidence="1">Uncharacterized protein</fullName>
    </submittedName>
</protein>
<evidence type="ECO:0000313" key="2">
    <source>
        <dbReference type="Proteomes" id="UP000093000"/>
    </source>
</evidence>
<proteinExistence type="predicted"/>
<gene>
    <name evidence="1" type="ORF">A0J61_01289</name>
</gene>
<name>A0A1C7NNI4_9FUNG</name>
<organism evidence="1 2">
    <name type="scientific">Choanephora cucurbitarum</name>
    <dbReference type="NCBI Taxonomy" id="101091"/>
    <lineage>
        <taxon>Eukaryota</taxon>
        <taxon>Fungi</taxon>
        <taxon>Fungi incertae sedis</taxon>
        <taxon>Mucoromycota</taxon>
        <taxon>Mucoromycotina</taxon>
        <taxon>Mucoromycetes</taxon>
        <taxon>Mucorales</taxon>
        <taxon>Mucorineae</taxon>
        <taxon>Choanephoraceae</taxon>
        <taxon>Choanephoroideae</taxon>
        <taxon>Choanephora</taxon>
    </lineage>
</organism>
<dbReference type="InParanoid" id="A0A1C7NNI4"/>
<dbReference type="EMBL" id="LUGH01000039">
    <property type="protein sequence ID" value="OBZ90647.1"/>
    <property type="molecule type" value="Genomic_DNA"/>
</dbReference>
<accession>A0A1C7NNI4</accession>